<keyword evidence="2" id="KW-0472">Membrane</keyword>
<reference evidence="3 4" key="1">
    <citation type="submission" date="2020-03" db="EMBL/GenBank/DDBJ databases">
        <title>Leucobacter sp. nov., isolated from beetles.</title>
        <authorList>
            <person name="Hyun D.-W."/>
            <person name="Bae J.-W."/>
        </authorList>
    </citation>
    <scope>NUCLEOTIDE SEQUENCE [LARGE SCALE GENOMIC DNA]</scope>
    <source>
        <strain evidence="3 4">HDW9A</strain>
    </source>
</reference>
<keyword evidence="2" id="KW-1133">Transmembrane helix</keyword>
<name>A0ABX6JVI3_9MICO</name>
<proteinExistence type="predicted"/>
<dbReference type="EMBL" id="CP049933">
    <property type="protein sequence ID" value="QIM18272.1"/>
    <property type="molecule type" value="Genomic_DNA"/>
</dbReference>
<keyword evidence="2" id="KW-0812">Transmembrane</keyword>
<organism evidence="3 4">
    <name type="scientific">Leucobacter coleopterorum</name>
    <dbReference type="NCBI Taxonomy" id="2714933"/>
    <lineage>
        <taxon>Bacteria</taxon>
        <taxon>Bacillati</taxon>
        <taxon>Actinomycetota</taxon>
        <taxon>Actinomycetes</taxon>
        <taxon>Micrococcales</taxon>
        <taxon>Microbacteriaceae</taxon>
        <taxon>Leucobacter</taxon>
    </lineage>
</organism>
<sequence length="316" mass="32353">MSDPNTPDGLNPEQPAVPEQPVAPGQPAQPQQPAAPAQPTQEFPSAEQFPPAPPQQPTQPFQPTQPAMTVQPPQATPPGAYPGAAQPPTPPGVPGGYPGYQGVPQPTQTKGLAISALIVGIASLVLFLIPFVGILGGIAAVVLGVLALKKAQSKGMSITGLITGGVAILASGAVLIFSLVILNTASDSLNKLSDDLQKSSEELNSATEDLPSLGDDSSSSDSSDDSSSSSSASDDRSPEFCAALDKISTVSSSGLEATEEIKAAFGALAEVKSPNQEVYKKYYSFVTDPTSAQGADFEAILKEFSSAVFDDTMACL</sequence>
<feature type="compositionally biased region" description="Low complexity" evidence="1">
    <location>
        <begin position="58"/>
        <end position="73"/>
    </location>
</feature>
<gene>
    <name evidence="3" type="ORF">G7066_05705</name>
</gene>
<protein>
    <submittedName>
        <fullName evidence="3">DUF4190 domain-containing protein</fullName>
    </submittedName>
</protein>
<dbReference type="RefSeq" id="WP_166329698.1">
    <property type="nucleotide sequence ID" value="NZ_CP049933.1"/>
</dbReference>
<evidence type="ECO:0000313" key="3">
    <source>
        <dbReference type="EMBL" id="QIM18272.1"/>
    </source>
</evidence>
<feature type="region of interest" description="Disordered" evidence="1">
    <location>
        <begin position="1"/>
        <end position="102"/>
    </location>
</feature>
<evidence type="ECO:0000313" key="4">
    <source>
        <dbReference type="Proteomes" id="UP000503441"/>
    </source>
</evidence>
<feature type="region of interest" description="Disordered" evidence="1">
    <location>
        <begin position="200"/>
        <end position="237"/>
    </location>
</feature>
<evidence type="ECO:0000256" key="1">
    <source>
        <dbReference type="SAM" id="MobiDB-lite"/>
    </source>
</evidence>
<keyword evidence="4" id="KW-1185">Reference proteome</keyword>
<evidence type="ECO:0000256" key="2">
    <source>
        <dbReference type="SAM" id="Phobius"/>
    </source>
</evidence>
<dbReference type="Proteomes" id="UP000503441">
    <property type="component" value="Chromosome"/>
</dbReference>
<feature type="compositionally biased region" description="Low complexity" evidence="1">
    <location>
        <begin position="215"/>
        <end position="232"/>
    </location>
</feature>
<accession>A0ABX6JVI3</accession>
<feature type="compositionally biased region" description="Pro residues" evidence="1">
    <location>
        <begin position="74"/>
        <end position="93"/>
    </location>
</feature>
<feature type="compositionally biased region" description="Low complexity" evidence="1">
    <location>
        <begin position="12"/>
        <end position="39"/>
    </location>
</feature>
<feature type="transmembrane region" description="Helical" evidence="2">
    <location>
        <begin position="113"/>
        <end position="146"/>
    </location>
</feature>
<feature type="transmembrane region" description="Helical" evidence="2">
    <location>
        <begin position="158"/>
        <end position="182"/>
    </location>
</feature>